<proteinExistence type="predicted"/>
<dbReference type="Proteomes" id="UP000077755">
    <property type="component" value="Chromosome 8"/>
</dbReference>
<dbReference type="PROSITE" id="PS50011">
    <property type="entry name" value="PROTEIN_KINASE_DOM"/>
    <property type="match status" value="1"/>
</dbReference>
<keyword evidence="3" id="KW-0418">Kinase</keyword>
<dbReference type="AlphaFoldDB" id="A0AAF0XQY6"/>
<dbReference type="InterPro" id="IPR001245">
    <property type="entry name" value="Ser-Thr/Tyr_kinase_cat_dom"/>
</dbReference>
<keyword evidence="2" id="KW-0547">Nucleotide-binding</keyword>
<keyword evidence="8" id="KW-1185">Reference proteome</keyword>
<accession>A0AAF0XQY6</accession>
<evidence type="ECO:0000259" key="6">
    <source>
        <dbReference type="PROSITE" id="PS50011"/>
    </source>
</evidence>
<feature type="signal peptide" evidence="5">
    <location>
        <begin position="1"/>
        <end position="25"/>
    </location>
</feature>
<dbReference type="InterPro" id="IPR011009">
    <property type="entry name" value="Kinase-like_dom_sf"/>
</dbReference>
<dbReference type="Pfam" id="PF07714">
    <property type="entry name" value="PK_Tyr_Ser-Thr"/>
    <property type="match status" value="1"/>
</dbReference>
<evidence type="ECO:0000256" key="4">
    <source>
        <dbReference type="ARBA" id="ARBA00022840"/>
    </source>
</evidence>
<keyword evidence="1" id="KW-0808">Transferase</keyword>
<dbReference type="Gene3D" id="1.10.510.10">
    <property type="entry name" value="Transferase(Phosphotransferase) domain 1"/>
    <property type="match status" value="1"/>
</dbReference>
<dbReference type="GO" id="GO:0005524">
    <property type="term" value="F:ATP binding"/>
    <property type="evidence" value="ECO:0007669"/>
    <property type="project" value="UniProtKB-KW"/>
</dbReference>
<evidence type="ECO:0000256" key="2">
    <source>
        <dbReference type="ARBA" id="ARBA00022741"/>
    </source>
</evidence>
<dbReference type="EMBL" id="CP093350">
    <property type="protein sequence ID" value="WOH11011.1"/>
    <property type="molecule type" value="Genomic_DNA"/>
</dbReference>
<dbReference type="InterPro" id="IPR000719">
    <property type="entry name" value="Prot_kinase_dom"/>
</dbReference>
<dbReference type="SUPFAM" id="SSF56112">
    <property type="entry name" value="Protein kinase-like (PK-like)"/>
    <property type="match status" value="1"/>
</dbReference>
<dbReference type="InterPro" id="IPR052059">
    <property type="entry name" value="CR_Ser/Thr_kinase"/>
</dbReference>
<organism evidence="7 8">
    <name type="scientific">Daucus carota subsp. sativus</name>
    <name type="common">Carrot</name>
    <dbReference type="NCBI Taxonomy" id="79200"/>
    <lineage>
        <taxon>Eukaryota</taxon>
        <taxon>Viridiplantae</taxon>
        <taxon>Streptophyta</taxon>
        <taxon>Embryophyta</taxon>
        <taxon>Tracheophyta</taxon>
        <taxon>Spermatophyta</taxon>
        <taxon>Magnoliopsida</taxon>
        <taxon>eudicotyledons</taxon>
        <taxon>Gunneridae</taxon>
        <taxon>Pentapetalae</taxon>
        <taxon>asterids</taxon>
        <taxon>campanulids</taxon>
        <taxon>Apiales</taxon>
        <taxon>Apiaceae</taxon>
        <taxon>Apioideae</taxon>
        <taxon>Scandiceae</taxon>
        <taxon>Daucinae</taxon>
        <taxon>Daucus</taxon>
        <taxon>Daucus sect. Daucus</taxon>
    </lineage>
</organism>
<feature type="domain" description="Protein kinase" evidence="6">
    <location>
        <begin position="13"/>
        <end position="116"/>
    </location>
</feature>
<feature type="chain" id="PRO_5041932681" description="Protein kinase domain-containing protein" evidence="5">
    <location>
        <begin position="26"/>
        <end position="116"/>
    </location>
</feature>
<evidence type="ECO:0000313" key="8">
    <source>
        <dbReference type="Proteomes" id="UP000077755"/>
    </source>
</evidence>
<keyword evidence="4" id="KW-0067">ATP-binding</keyword>
<sequence>MKMKSIMILGRTLVILLVFIKGITSDSHEEELLERCRLLTGIVAGITETGDVVAVKKHALTSDKAKADFKNEVRLISNIHHRNVIRLLGCSHKGSELLLVFEYMANGSLDNFLYGE</sequence>
<dbReference type="PANTHER" id="PTHR47973">
    <property type="entry name" value="CYSTEINE-RICH RECEPTOR-LIKE PROTEIN KINASE 3"/>
    <property type="match status" value="1"/>
</dbReference>
<evidence type="ECO:0000313" key="7">
    <source>
        <dbReference type="EMBL" id="WOH11011.1"/>
    </source>
</evidence>
<keyword evidence="5" id="KW-0732">Signal</keyword>
<evidence type="ECO:0000256" key="3">
    <source>
        <dbReference type="ARBA" id="ARBA00022777"/>
    </source>
</evidence>
<dbReference type="GO" id="GO:0004672">
    <property type="term" value="F:protein kinase activity"/>
    <property type="evidence" value="ECO:0007669"/>
    <property type="project" value="InterPro"/>
</dbReference>
<reference evidence="7" key="1">
    <citation type="journal article" date="2016" name="Nat. Genet.">
        <title>A high-quality carrot genome assembly provides new insights into carotenoid accumulation and asterid genome evolution.</title>
        <authorList>
            <person name="Iorizzo M."/>
            <person name="Ellison S."/>
            <person name="Senalik D."/>
            <person name="Zeng P."/>
            <person name="Satapoomin P."/>
            <person name="Huang J."/>
            <person name="Bowman M."/>
            <person name="Iovene M."/>
            <person name="Sanseverino W."/>
            <person name="Cavagnaro P."/>
            <person name="Yildiz M."/>
            <person name="Macko-Podgorni A."/>
            <person name="Moranska E."/>
            <person name="Grzebelus E."/>
            <person name="Grzebelus D."/>
            <person name="Ashrafi H."/>
            <person name="Zheng Z."/>
            <person name="Cheng S."/>
            <person name="Spooner D."/>
            <person name="Van Deynze A."/>
            <person name="Simon P."/>
        </authorList>
    </citation>
    <scope>NUCLEOTIDE SEQUENCE</scope>
    <source>
        <tissue evidence="7">Leaf</tissue>
    </source>
</reference>
<name>A0AAF0XQY6_DAUCS</name>
<reference evidence="7" key="2">
    <citation type="submission" date="2022-03" db="EMBL/GenBank/DDBJ databases">
        <title>Draft title - Genomic analysis of global carrot germplasm unveils the trajectory of domestication and the origin of high carotenoid orange carrot.</title>
        <authorList>
            <person name="Iorizzo M."/>
            <person name="Ellison S."/>
            <person name="Senalik D."/>
            <person name="Macko-Podgorni A."/>
            <person name="Grzebelus D."/>
            <person name="Bostan H."/>
            <person name="Rolling W."/>
            <person name="Curaba J."/>
            <person name="Simon P."/>
        </authorList>
    </citation>
    <scope>NUCLEOTIDE SEQUENCE</scope>
    <source>
        <tissue evidence="7">Leaf</tissue>
    </source>
</reference>
<protein>
    <recommendedName>
        <fullName evidence="6">Protein kinase domain-containing protein</fullName>
    </recommendedName>
</protein>
<gene>
    <name evidence="7" type="ORF">DCAR_0830488</name>
</gene>
<evidence type="ECO:0000256" key="1">
    <source>
        <dbReference type="ARBA" id="ARBA00022679"/>
    </source>
</evidence>
<evidence type="ECO:0000256" key="5">
    <source>
        <dbReference type="SAM" id="SignalP"/>
    </source>
</evidence>